<dbReference type="Gene3D" id="2.60.40.150">
    <property type="entry name" value="C2 domain"/>
    <property type="match status" value="1"/>
</dbReference>
<dbReference type="GO" id="GO:1904071">
    <property type="term" value="P:presynaptic active zone assembly"/>
    <property type="evidence" value="ECO:0007669"/>
    <property type="project" value="TreeGrafter"/>
</dbReference>
<feature type="non-terminal residue" evidence="4">
    <location>
        <position position="1"/>
    </location>
</feature>
<evidence type="ECO:0000313" key="4">
    <source>
        <dbReference type="EMBL" id="ELU17701.1"/>
    </source>
</evidence>
<dbReference type="GO" id="GO:0098978">
    <property type="term" value="C:glutamatergic synapse"/>
    <property type="evidence" value="ECO:0007669"/>
    <property type="project" value="TreeGrafter"/>
</dbReference>
<dbReference type="InterPro" id="IPR000008">
    <property type="entry name" value="C2_dom"/>
</dbReference>
<dbReference type="InterPro" id="IPR052098">
    <property type="entry name" value="Presynaptic_Scaffold_Bsn/Pclo"/>
</dbReference>
<feature type="compositionally biased region" description="Basic and acidic residues" evidence="2">
    <location>
        <begin position="189"/>
        <end position="204"/>
    </location>
</feature>
<protein>
    <recommendedName>
        <fullName evidence="3">C2 domain-containing protein</fullName>
    </recommendedName>
</protein>
<name>R7VKV7_CAPTE</name>
<reference evidence="4" key="1">
    <citation type="journal article" date="2013" name="Nature">
        <title>Insights into bilaterian evolution from three spiralian genomes.</title>
        <authorList>
            <person name="Simakov O."/>
            <person name="Marletaz F."/>
            <person name="Cho S.J."/>
            <person name="Edsinger-Gonzales E."/>
            <person name="Havlak P."/>
            <person name="Hellsten U."/>
            <person name="Kuo D.H."/>
            <person name="Larsson T."/>
            <person name="Lv J."/>
            <person name="Arendt D."/>
            <person name="Savage R."/>
            <person name="Osoegawa K."/>
            <person name="de Jong P."/>
            <person name="Grimwood J."/>
            <person name="Chapman J.A."/>
            <person name="Shapiro H."/>
            <person name="Aerts A."/>
            <person name="Otillar R.P."/>
            <person name="Terry A.Y."/>
            <person name="Boore J.L."/>
            <person name="Grigoriev I.V."/>
            <person name="Lindberg D.R."/>
            <person name="Seaver E.C."/>
            <person name="Weisblat D.A."/>
            <person name="Putnam N.H."/>
            <person name="Rokhsar D.S."/>
        </authorList>
    </citation>
    <scope>NUCLEOTIDE SEQUENCE</scope>
    <source>
        <strain evidence="4">I ESC-2004</strain>
    </source>
</reference>
<sequence>LQLQLSYDDYDGTLNIHVIQARGLRARDKNGFSDPFVKVYLLPGRTQLMGFFIYSADNKRRTKSIPRTLDPEWHQTLVFMKISRDELHSKTMEVTVWDYDRFKPNDFLGEVLLDLSDNTFLDNKPHWYRLHPHSKGHASIAPKPRTLSPPNSSSSSTSHQSRAPTARVQHRSRDPASQGQRGRSAQPASRERSSSNQRQRDHHGAAPQQQDQQRPEQQRSHQQPRRLKEHGQPRNQPDPRGQRRPRSRDPSPSQHNQPASNLRPVRFPY</sequence>
<dbReference type="InterPro" id="IPR035892">
    <property type="entry name" value="C2_domain_sf"/>
</dbReference>
<dbReference type="GO" id="GO:0098982">
    <property type="term" value="C:GABA-ergic synapse"/>
    <property type="evidence" value="ECO:0007669"/>
    <property type="project" value="TreeGrafter"/>
</dbReference>
<evidence type="ECO:0000259" key="3">
    <source>
        <dbReference type="PROSITE" id="PS50004"/>
    </source>
</evidence>
<evidence type="ECO:0000256" key="2">
    <source>
        <dbReference type="SAM" id="MobiDB-lite"/>
    </source>
</evidence>
<feature type="compositionally biased region" description="Polar residues" evidence="2">
    <location>
        <begin position="175"/>
        <end position="187"/>
    </location>
</feature>
<keyword evidence="1" id="KW-0677">Repeat</keyword>
<dbReference type="SMART" id="SM00239">
    <property type="entry name" value="C2"/>
    <property type="match status" value="1"/>
</dbReference>
<dbReference type="HOGENOM" id="CLU_1035284_0_0_1"/>
<feature type="compositionally biased region" description="Low complexity" evidence="2">
    <location>
        <begin position="146"/>
        <end position="165"/>
    </location>
</feature>
<dbReference type="GO" id="GO:0035418">
    <property type="term" value="P:protein localization to synapse"/>
    <property type="evidence" value="ECO:0007669"/>
    <property type="project" value="TreeGrafter"/>
</dbReference>
<dbReference type="GO" id="GO:0030424">
    <property type="term" value="C:axon"/>
    <property type="evidence" value="ECO:0007669"/>
    <property type="project" value="TreeGrafter"/>
</dbReference>
<dbReference type="PANTHER" id="PTHR14113">
    <property type="entry name" value="PICCOLO/BASSOON"/>
    <property type="match status" value="1"/>
</dbReference>
<gene>
    <name evidence="4" type="ORF">CAPTEDRAFT_146144</name>
</gene>
<dbReference type="STRING" id="283909.R7VKV7"/>
<evidence type="ECO:0000256" key="1">
    <source>
        <dbReference type="ARBA" id="ARBA00022737"/>
    </source>
</evidence>
<dbReference type="CDD" id="cd04031">
    <property type="entry name" value="C2A_RIM1alpha"/>
    <property type="match status" value="1"/>
</dbReference>
<dbReference type="AlphaFoldDB" id="R7VKV7"/>
<dbReference type="PRINTS" id="PR00399">
    <property type="entry name" value="SYNAPTOTAGMN"/>
</dbReference>
<dbReference type="GO" id="GO:0048788">
    <property type="term" value="C:cytoskeleton of presynaptic active zone"/>
    <property type="evidence" value="ECO:0007669"/>
    <property type="project" value="TreeGrafter"/>
</dbReference>
<dbReference type="SUPFAM" id="SSF49562">
    <property type="entry name" value="C2 domain (Calcium/lipid-binding domain, CaLB)"/>
    <property type="match status" value="1"/>
</dbReference>
<feature type="domain" description="C2" evidence="3">
    <location>
        <begin position="1"/>
        <end position="128"/>
    </location>
</feature>
<dbReference type="GO" id="GO:0016020">
    <property type="term" value="C:membrane"/>
    <property type="evidence" value="ECO:0007669"/>
    <property type="project" value="InterPro"/>
</dbReference>
<accession>R7VKV7</accession>
<dbReference type="EMBL" id="KB292365">
    <property type="protein sequence ID" value="ELU17701.1"/>
    <property type="molecule type" value="Genomic_DNA"/>
</dbReference>
<dbReference type="InterPro" id="IPR001565">
    <property type="entry name" value="Synaptotagmin"/>
</dbReference>
<dbReference type="OrthoDB" id="270970at2759"/>
<dbReference type="PANTHER" id="PTHR14113:SF6">
    <property type="entry name" value="PROTEIN PICCOLO"/>
    <property type="match status" value="1"/>
</dbReference>
<dbReference type="Pfam" id="PF00168">
    <property type="entry name" value="C2"/>
    <property type="match status" value="1"/>
</dbReference>
<feature type="region of interest" description="Disordered" evidence="2">
    <location>
        <begin position="132"/>
        <end position="269"/>
    </location>
</feature>
<proteinExistence type="predicted"/>
<dbReference type="GO" id="GO:0098882">
    <property type="term" value="F:structural constituent of presynaptic active zone"/>
    <property type="evidence" value="ECO:0007669"/>
    <property type="project" value="TreeGrafter"/>
</dbReference>
<dbReference type="PROSITE" id="PS50004">
    <property type="entry name" value="C2"/>
    <property type="match status" value="1"/>
</dbReference>
<organism evidence="4">
    <name type="scientific">Capitella teleta</name>
    <name type="common">Polychaete worm</name>
    <dbReference type="NCBI Taxonomy" id="283909"/>
    <lineage>
        <taxon>Eukaryota</taxon>
        <taxon>Metazoa</taxon>
        <taxon>Spiralia</taxon>
        <taxon>Lophotrochozoa</taxon>
        <taxon>Annelida</taxon>
        <taxon>Polychaeta</taxon>
        <taxon>Sedentaria</taxon>
        <taxon>Scolecida</taxon>
        <taxon>Capitellidae</taxon>
        <taxon>Capitella</taxon>
    </lineage>
</organism>